<dbReference type="AlphaFoldDB" id="A0A323T7C6"/>
<gene>
    <name evidence="3" type="primary">fdhD</name>
    <name evidence="4" type="ORF">CR194_18610</name>
</gene>
<dbReference type="NCBIfam" id="TIGR00129">
    <property type="entry name" value="fdhD_narQ"/>
    <property type="match status" value="1"/>
</dbReference>
<keyword evidence="1 3" id="KW-0963">Cytoplasm</keyword>
<name>A0A323T7C6_9BACI</name>
<dbReference type="InterPro" id="IPR003786">
    <property type="entry name" value="FdhD"/>
</dbReference>
<comment type="caution">
    <text evidence="4">The sequence shown here is derived from an EMBL/GenBank/DDBJ whole genome shotgun (WGS) entry which is preliminary data.</text>
</comment>
<dbReference type="GO" id="GO:0097163">
    <property type="term" value="F:sulfur carrier activity"/>
    <property type="evidence" value="ECO:0007669"/>
    <property type="project" value="UniProtKB-UniRule"/>
</dbReference>
<dbReference type="OrthoDB" id="9782042at2"/>
<proteinExistence type="inferred from homology"/>
<dbReference type="HAMAP" id="MF_00187">
    <property type="entry name" value="FdhD"/>
    <property type="match status" value="1"/>
</dbReference>
<evidence type="ECO:0000313" key="4">
    <source>
        <dbReference type="EMBL" id="PYZ91811.1"/>
    </source>
</evidence>
<dbReference type="PANTHER" id="PTHR30592:SF1">
    <property type="entry name" value="SULFUR CARRIER PROTEIN FDHD"/>
    <property type="match status" value="1"/>
</dbReference>
<evidence type="ECO:0000256" key="2">
    <source>
        <dbReference type="ARBA" id="ARBA00023150"/>
    </source>
</evidence>
<feature type="active site" description="Cysteine persulfide intermediate" evidence="3">
    <location>
        <position position="102"/>
    </location>
</feature>
<dbReference type="InterPro" id="IPR016193">
    <property type="entry name" value="Cytidine_deaminase-like"/>
</dbReference>
<comment type="subcellular location">
    <subcellularLocation>
        <location evidence="3">Cytoplasm</location>
    </subcellularLocation>
</comment>
<dbReference type="Gene3D" id="3.40.140.10">
    <property type="entry name" value="Cytidine Deaminase, domain 2"/>
    <property type="match status" value="1"/>
</dbReference>
<feature type="binding site" evidence="3">
    <location>
        <begin position="240"/>
        <end position="245"/>
    </location>
    <ligand>
        <name>Mo-bis(molybdopterin guanine dinucleotide)</name>
        <dbReference type="ChEBI" id="CHEBI:60539"/>
    </ligand>
</feature>
<evidence type="ECO:0000313" key="5">
    <source>
        <dbReference type="Proteomes" id="UP000248214"/>
    </source>
</evidence>
<dbReference type="Pfam" id="PF02634">
    <property type="entry name" value="FdhD-NarQ"/>
    <property type="match status" value="1"/>
</dbReference>
<organism evidence="4 5">
    <name type="scientific">Salipaludibacillus keqinensis</name>
    <dbReference type="NCBI Taxonomy" id="2045207"/>
    <lineage>
        <taxon>Bacteria</taxon>
        <taxon>Bacillati</taxon>
        <taxon>Bacillota</taxon>
        <taxon>Bacilli</taxon>
        <taxon>Bacillales</taxon>
        <taxon>Bacillaceae</taxon>
    </lineage>
</organism>
<reference evidence="4 5" key="1">
    <citation type="submission" date="2017-10" db="EMBL/GenBank/DDBJ databases">
        <title>Bacillus sp. nov., a halophilic bacterium isolated from a Keqin Lake.</title>
        <authorList>
            <person name="Wang H."/>
        </authorList>
    </citation>
    <scope>NUCLEOTIDE SEQUENCE [LARGE SCALE GENOMIC DNA]</scope>
    <source>
        <strain evidence="4 5">KQ-12</strain>
    </source>
</reference>
<sequence>MRQRQIQTYEDGQFTEQSDEIALESALTIFVNGEEFATLLCTPSYLEELTYGFLASEGLIRVAGDVQSLNVVEEKGFAYVQLYNQRRLEEMPVSKRFIGSCCGKSRQFYFQNDVRTAKTVMSQTTITAIQCLNLMKALQESSTDFQQTGGLHNVALASGDKLILSRSDIGRHNGLDKIYGYCLKHQLSLKDKIIVFSGRLSSEVLLKVSKIGSGIVLSKSAPTTLAIDLADDLGITTAGFIRNSRFNVYTHPYRIVQ</sequence>
<protein>
    <recommendedName>
        <fullName evidence="3">Sulfur carrier protein FdhD</fullName>
    </recommendedName>
</protein>
<dbReference type="Proteomes" id="UP000248214">
    <property type="component" value="Unassembled WGS sequence"/>
</dbReference>
<dbReference type="GO" id="GO:0005737">
    <property type="term" value="C:cytoplasm"/>
    <property type="evidence" value="ECO:0007669"/>
    <property type="project" value="UniProtKB-SubCell"/>
</dbReference>
<dbReference type="GO" id="GO:0006777">
    <property type="term" value="P:Mo-molybdopterin cofactor biosynthetic process"/>
    <property type="evidence" value="ECO:0007669"/>
    <property type="project" value="UniProtKB-UniRule"/>
</dbReference>
<dbReference type="SUPFAM" id="SSF53927">
    <property type="entry name" value="Cytidine deaminase-like"/>
    <property type="match status" value="1"/>
</dbReference>
<evidence type="ECO:0000256" key="1">
    <source>
        <dbReference type="ARBA" id="ARBA00022490"/>
    </source>
</evidence>
<dbReference type="Gene3D" id="3.10.20.10">
    <property type="match status" value="1"/>
</dbReference>
<dbReference type="PANTHER" id="PTHR30592">
    <property type="entry name" value="FORMATE DEHYDROGENASE"/>
    <property type="match status" value="1"/>
</dbReference>
<dbReference type="GO" id="GO:0016783">
    <property type="term" value="F:sulfurtransferase activity"/>
    <property type="evidence" value="ECO:0007669"/>
    <property type="project" value="InterPro"/>
</dbReference>
<comment type="function">
    <text evidence="3">Required for formate dehydrogenase (FDH) activity. Acts as a sulfur carrier protein that transfers sulfur from IscS to the molybdenum cofactor prior to its insertion into FDH.</text>
</comment>
<comment type="similarity">
    <text evidence="3">Belongs to the FdhD family.</text>
</comment>
<keyword evidence="2 3" id="KW-0501">Molybdenum cofactor biosynthesis</keyword>
<accession>A0A323T7C6</accession>
<evidence type="ECO:0000256" key="3">
    <source>
        <dbReference type="HAMAP-Rule" id="MF_00187"/>
    </source>
</evidence>
<dbReference type="EMBL" id="PDOD01000006">
    <property type="protein sequence ID" value="PYZ91811.1"/>
    <property type="molecule type" value="Genomic_DNA"/>
</dbReference>
<dbReference type="PIRSF" id="PIRSF015626">
    <property type="entry name" value="FdhD"/>
    <property type="match status" value="1"/>
</dbReference>
<keyword evidence="5" id="KW-1185">Reference proteome</keyword>